<evidence type="ECO:0000313" key="5">
    <source>
        <dbReference type="Proteomes" id="UP001190925"/>
    </source>
</evidence>
<evidence type="ECO:0000256" key="1">
    <source>
        <dbReference type="SAM" id="MobiDB-lite"/>
    </source>
</evidence>
<dbReference type="Gene3D" id="3.40.50.300">
    <property type="entry name" value="P-loop containing nucleotide triphosphate hydrolases"/>
    <property type="match status" value="2"/>
</dbReference>
<dbReference type="EMBL" id="PRLK01000011">
    <property type="protein sequence ID" value="RYC72349.1"/>
    <property type="molecule type" value="Genomic_DNA"/>
</dbReference>
<dbReference type="InterPro" id="IPR018306">
    <property type="entry name" value="Phage_T5_Orf172_DNA-bd"/>
</dbReference>
<evidence type="ECO:0008006" key="6">
    <source>
        <dbReference type="Google" id="ProtNLM"/>
    </source>
</evidence>
<evidence type="ECO:0000259" key="2">
    <source>
        <dbReference type="SMART" id="SM00487"/>
    </source>
</evidence>
<dbReference type="Gene3D" id="3.40.50.150">
    <property type="entry name" value="Vaccinia Virus protein VP39"/>
    <property type="match status" value="1"/>
</dbReference>
<dbReference type="InterPro" id="IPR027417">
    <property type="entry name" value="P-loop_NTPase"/>
</dbReference>
<dbReference type="Proteomes" id="UP001190925">
    <property type="component" value="Unassembled WGS sequence"/>
</dbReference>
<gene>
    <name evidence="4" type="ORF">G6CMJM_00586</name>
</gene>
<dbReference type="SMART" id="SM00487">
    <property type="entry name" value="DEXDc"/>
    <property type="match status" value="1"/>
</dbReference>
<feature type="compositionally biased region" description="Basic and acidic residues" evidence="1">
    <location>
        <begin position="670"/>
        <end position="696"/>
    </location>
</feature>
<feature type="domain" description="Bacteriophage T5 Orf172 DNA-binding" evidence="3">
    <location>
        <begin position="27"/>
        <end position="114"/>
    </location>
</feature>
<evidence type="ECO:0000259" key="3">
    <source>
        <dbReference type="SMART" id="SM00974"/>
    </source>
</evidence>
<comment type="caution">
    <text evidence="4">The sequence shown here is derived from an EMBL/GenBank/DDBJ whole genome shotgun (WGS) entry which is preliminary data.</text>
</comment>
<feature type="region of interest" description="Disordered" evidence="1">
    <location>
        <begin position="668"/>
        <end position="696"/>
    </location>
</feature>
<dbReference type="Pfam" id="PF04851">
    <property type="entry name" value="ResIII"/>
    <property type="match status" value="1"/>
</dbReference>
<dbReference type="InterPro" id="IPR014001">
    <property type="entry name" value="Helicase_ATP-bd"/>
</dbReference>
<sequence>MSNDKKQIKTFKEVYPQIYSYILPNRPQNDGWQKIGYTERKDAEVRIREQNESASHKEPYTIKWVRPARKNNHEWFKDHELHRYYQQHEIPKNKGHGTEWFYFNGTPDKSLELFEDFCRNHFVNNNGKISYTLRPEQKDAVEQTLEYAKLNQTVDFKNPNGKAEFLWNAKPRFGKTLTTYDFMKCFGAVKTLIVTNRPAIADSWYNDYKAFIDDYYFISTADSIKEKTLTREEFNKIEDLNKKQITFLSLQDLKGAKVFGGSFNKLQWVADLEWDLLVIDEAHEAVDTDKTDKAFENIKRKFTLHLSGTPFRALAEGKFSSEQIYNWTYLDEQKAKQSELENSQESGAHTDMPDLRLFNYKISDITAKQIEEGIDINGENVPPVFEFNDFLATNSKGEFKREADIWRFLNTLTENEGYPFSTPELRDELKHTFWFVGNRVNSAKAMEKLLKKHPVFENYKIILAAGDGRSLDDEESEEEAEDFKKNEKALARVKKAIKEHDKTITLSVGQLTTGVTVKEWSAVLMMSDVKKETLYTQAIFRAQNPYKYEKDGKLYSKKSAYVFDFSPYRVLEIYDKLANSLSEKSAIGNITESERQENVAELLNFFPVLSQDENGKMIELDASQVLTLPAAKMASDIVKRGFITNLLFKDIGNVFNLPSEIVKKLNKMQNSKEDGTANKKEKRDVSDNRERDEQKQKRISVNRNIIWGQKVYGEPIREAFERAQEDMDSFEEQLTNAINEDILSEPIAKYVEVYAPSKKEKKELEEKIVEKIKTVSEEFKNSSQTEKEKTKAITELADFVEKELPRDMIDNREEQAYQDDAKTELDIIREKLRTFSRAIPSFVMAAKDPKNLTIDNLQDAVSDEDFEMLFNERDKLHTPDRFTKADFIELRDGGDYEENGEIIHFDGFFEKYRFNAAIQEFEKKREQLADYLNNTTKEDIFSYIPVQKSNQIFTPREVVNKMLNTLEAENPRIFSNPNLTFCDLHIKSGLFLTETAKRLNRGLANIIPDEQARLKYIFENQLFGFAPTQIIYDIAANYIYGGFPEISRQNLKKQDLTEQFKKGEPLNMKFDVVIGNPPYQEETKDTSDKPIYNYFMSEAYKFADKVCFITPARFLFNAGKTPKKWNAKMLNDKHSKVAYYEQDSSNVFPNTDIKGGVAITYRDAQKNFGKIGTFTHFEELNSTLRKVLNSEKFCSIDEIYFGQEKFNLDVLYMKNPEAKNIVGSEGREKRLTSSIFGQLEDVFSKNRKNETDFKILGVIKNKRKWRYINSEYIEEHPNLRKFKVMLPGSNGSGAIGEVLSTPLVGEPLVGEPLVGHTQTFISFGAFDNREEAENLLKYIKTKFARTMLGTLKITQSNKKDTWRNVPLQNFTNNSDIDWSQSIAQIDKQLYKKYGLDEREIKFIEEKVREME</sequence>
<accession>A0ABY0FJE0</accession>
<protein>
    <recommendedName>
        <fullName evidence="6">Site-specific DNA-methyltransferase (adenine-specific)</fullName>
    </recommendedName>
</protein>
<dbReference type="SUPFAM" id="SSF52540">
    <property type="entry name" value="P-loop containing nucleoside triphosphate hydrolases"/>
    <property type="match status" value="1"/>
</dbReference>
<dbReference type="SUPFAM" id="SSF53335">
    <property type="entry name" value="S-adenosyl-L-methionine-dependent methyltransferases"/>
    <property type="match status" value="1"/>
</dbReference>
<evidence type="ECO:0000313" key="4">
    <source>
        <dbReference type="EMBL" id="RYC72349.1"/>
    </source>
</evidence>
<dbReference type="InterPro" id="IPR011639">
    <property type="entry name" value="MethylTrfase_TaqI-like_dom"/>
</dbReference>
<keyword evidence="5" id="KW-1185">Reference proteome</keyword>
<dbReference type="SMART" id="SM00974">
    <property type="entry name" value="T5orf172"/>
    <property type="match status" value="1"/>
</dbReference>
<organism evidence="4 5">
    <name type="scientific">Candidatus Nanogingivalis gingivitcus</name>
    <dbReference type="NCBI Taxonomy" id="2171992"/>
    <lineage>
        <taxon>Bacteria</taxon>
        <taxon>Candidatus Saccharimonadota</taxon>
        <taxon>Candidatus Nanosyncoccalia</taxon>
        <taxon>Candidatus Nanogingivales</taxon>
        <taxon>Candidatus Nanogingivalaceae</taxon>
        <taxon>Candidatus Nanogingivalis</taxon>
    </lineage>
</organism>
<feature type="domain" description="Helicase ATP-binding" evidence="2">
    <location>
        <begin position="129"/>
        <end position="343"/>
    </location>
</feature>
<proteinExistence type="predicted"/>
<reference evidence="4 5" key="2">
    <citation type="journal article" date="2020" name="Cell Rep.">
        <title>Acquisition and Adaptation of Ultra-small Parasitic Reduced Genome Bacteria to Mammalian Hosts.</title>
        <authorList>
            <person name="McLean J.S."/>
            <person name="Bor B."/>
            <person name="Kerns K.A."/>
            <person name="Liu Q."/>
            <person name="To T.T."/>
            <person name="Solden L."/>
            <person name="Hendrickson E.L."/>
            <person name="Wrighton K."/>
            <person name="Shi W."/>
            <person name="He X."/>
        </authorList>
    </citation>
    <scope>NUCLEOTIDE SEQUENCE [LARGE SCALE GENOMIC DNA]</scope>
    <source>
        <strain evidence="4 5">TM7_CMJM_G6_1_HOT_870</strain>
    </source>
</reference>
<dbReference type="PROSITE" id="PS00092">
    <property type="entry name" value="N6_MTASE"/>
    <property type="match status" value="1"/>
</dbReference>
<dbReference type="InterPro" id="IPR029063">
    <property type="entry name" value="SAM-dependent_MTases_sf"/>
</dbReference>
<dbReference type="Pfam" id="PF07669">
    <property type="entry name" value="Eco57I"/>
    <property type="match status" value="1"/>
</dbReference>
<dbReference type="RefSeq" id="WP_129718975.1">
    <property type="nucleotide sequence ID" value="NZ_PRLK01000011.1"/>
</dbReference>
<dbReference type="InterPro" id="IPR002052">
    <property type="entry name" value="DNA_methylase_N6_adenine_CS"/>
</dbReference>
<dbReference type="InterPro" id="IPR006935">
    <property type="entry name" value="Helicase/UvrB_N"/>
</dbReference>
<name>A0ABY0FJE0_9BACT</name>
<reference evidence="4 5" key="1">
    <citation type="journal article" date="2018" name="bioRxiv">
        <title>Evidence of independent acquisition and adaption of ultra-small bacteria to human hosts across the highly diverse yet reduced genomes of the phylum Saccharibacteria.</title>
        <authorList>
            <person name="McLean J.S."/>
            <person name="Bor B."/>
            <person name="To T.T."/>
            <person name="Liu Q."/>
            <person name="Kearns K.A."/>
            <person name="Solden L.M."/>
            <person name="Wrighton K.C."/>
            <person name="He X."/>
            <person name="Shi W."/>
        </authorList>
    </citation>
    <scope>NUCLEOTIDE SEQUENCE [LARGE SCALE GENOMIC DNA]</scope>
    <source>
        <strain evidence="4 5">TM7_CMJM_G6_1_HOT_870</strain>
    </source>
</reference>